<accession>A0AAW8EHB4</accession>
<name>A0AAW8EHB4_VARPD</name>
<comment type="similarity">
    <text evidence="1">Belongs to the UPF0065 (bug) family.</text>
</comment>
<feature type="signal peptide" evidence="2">
    <location>
        <begin position="1"/>
        <end position="25"/>
    </location>
</feature>
<keyword evidence="2" id="KW-0732">Signal</keyword>
<dbReference type="AlphaFoldDB" id="A0AAW8EHB4"/>
<evidence type="ECO:0000256" key="2">
    <source>
        <dbReference type="SAM" id="SignalP"/>
    </source>
</evidence>
<dbReference type="RefSeq" id="WP_307594827.1">
    <property type="nucleotide sequence ID" value="NZ_JAUSRV010000008.1"/>
</dbReference>
<proteinExistence type="inferred from homology"/>
<evidence type="ECO:0000313" key="4">
    <source>
        <dbReference type="Proteomes" id="UP001224845"/>
    </source>
</evidence>
<dbReference type="InterPro" id="IPR042100">
    <property type="entry name" value="Bug_dom1"/>
</dbReference>
<reference evidence="3" key="1">
    <citation type="submission" date="2023-07" db="EMBL/GenBank/DDBJ databases">
        <title>Sorghum-associated microbial communities from plants grown in Nebraska, USA.</title>
        <authorList>
            <person name="Schachtman D."/>
        </authorList>
    </citation>
    <scope>NUCLEOTIDE SEQUENCE</scope>
    <source>
        <strain evidence="3">DS3315</strain>
    </source>
</reference>
<dbReference type="SUPFAM" id="SSF53850">
    <property type="entry name" value="Periplasmic binding protein-like II"/>
    <property type="match status" value="1"/>
</dbReference>
<dbReference type="PIRSF" id="PIRSF017082">
    <property type="entry name" value="YflP"/>
    <property type="match status" value="1"/>
</dbReference>
<dbReference type="Gene3D" id="3.40.190.10">
    <property type="entry name" value="Periplasmic binding protein-like II"/>
    <property type="match status" value="1"/>
</dbReference>
<protein>
    <submittedName>
        <fullName evidence="3">Tripartite-type tricarboxylate transporter receptor subunit TctC</fullName>
    </submittedName>
</protein>
<dbReference type="Gene3D" id="3.40.190.150">
    <property type="entry name" value="Bordetella uptake gene, domain 1"/>
    <property type="match status" value="1"/>
</dbReference>
<comment type="caution">
    <text evidence="3">The sequence shown here is derived from an EMBL/GenBank/DDBJ whole genome shotgun (WGS) entry which is preliminary data.</text>
</comment>
<dbReference type="Proteomes" id="UP001224845">
    <property type="component" value="Unassembled WGS sequence"/>
</dbReference>
<dbReference type="PANTHER" id="PTHR42928:SF5">
    <property type="entry name" value="BLR1237 PROTEIN"/>
    <property type="match status" value="1"/>
</dbReference>
<evidence type="ECO:0000256" key="1">
    <source>
        <dbReference type="ARBA" id="ARBA00006987"/>
    </source>
</evidence>
<dbReference type="EMBL" id="JAUSRV010000008">
    <property type="protein sequence ID" value="MDP9972218.1"/>
    <property type="molecule type" value="Genomic_DNA"/>
</dbReference>
<dbReference type="InterPro" id="IPR005064">
    <property type="entry name" value="BUG"/>
</dbReference>
<keyword evidence="3" id="KW-0675">Receptor</keyword>
<dbReference type="CDD" id="cd07012">
    <property type="entry name" value="PBP2_Bug_TTT"/>
    <property type="match status" value="1"/>
</dbReference>
<gene>
    <name evidence="3" type="ORF">J2W39_003460</name>
</gene>
<dbReference type="PANTHER" id="PTHR42928">
    <property type="entry name" value="TRICARBOXYLATE-BINDING PROTEIN"/>
    <property type="match status" value="1"/>
</dbReference>
<dbReference type="Pfam" id="PF03401">
    <property type="entry name" value="TctC"/>
    <property type="match status" value="1"/>
</dbReference>
<sequence>MKPHSLKNWLVAAGLACLAITTALADEPYPSKPIKLVAGFPPGGPTDIIGRVIAQALGKELNGTIIIDNRAGAGGVVGADAVAKSKPDGYTLLVAVESSQTRGQALNPTLSYDQLKDFTYVRNVAKQRNLVVVNPEVPVNSIKELIAYAKANPGKLNFGGTFGATSHIGGTLFDARNGTQLTFVNYKGGAQPITDLMAGVVQVGFFTEATVAQHIRAGKIKALAVAAPERSPAFPDLPTLQEAGSKPIDLSPWFGIAAPAGTPGPIVQKIAAALDKVVTSPEFLAQLETLGAVPVKVSNPDLYTKQVAKEIVFWNDWAKTLTTPLAR</sequence>
<evidence type="ECO:0000313" key="3">
    <source>
        <dbReference type="EMBL" id="MDP9972218.1"/>
    </source>
</evidence>
<feature type="chain" id="PRO_5043857819" evidence="2">
    <location>
        <begin position="26"/>
        <end position="327"/>
    </location>
</feature>
<organism evidence="3 4">
    <name type="scientific">Variovorax paradoxus</name>
    <dbReference type="NCBI Taxonomy" id="34073"/>
    <lineage>
        <taxon>Bacteria</taxon>
        <taxon>Pseudomonadati</taxon>
        <taxon>Pseudomonadota</taxon>
        <taxon>Betaproteobacteria</taxon>
        <taxon>Burkholderiales</taxon>
        <taxon>Comamonadaceae</taxon>
        <taxon>Variovorax</taxon>
    </lineage>
</organism>